<evidence type="ECO:0000256" key="1">
    <source>
        <dbReference type="SAM" id="MobiDB-lite"/>
    </source>
</evidence>
<proteinExistence type="predicted"/>
<comment type="caution">
    <text evidence="2">The sequence shown here is derived from an EMBL/GenBank/DDBJ whole genome shotgun (WGS) entry which is preliminary data.</text>
</comment>
<reference evidence="2 3" key="1">
    <citation type="submission" date="2019-03" db="EMBL/GenBank/DDBJ databases">
        <title>Rhizobium sp. nov., an bacterium isolated from biocrust in Mu Us Desert.</title>
        <authorList>
            <person name="Lixiong L."/>
        </authorList>
    </citation>
    <scope>NUCLEOTIDE SEQUENCE [LARGE SCALE GENOMIC DNA]</scope>
    <source>
        <strain evidence="2 3">SPY-1</strain>
    </source>
</reference>
<organism evidence="2 3">
    <name type="scientific">Rhizobium deserti</name>
    <dbReference type="NCBI Taxonomy" id="2547961"/>
    <lineage>
        <taxon>Bacteria</taxon>
        <taxon>Pseudomonadati</taxon>
        <taxon>Pseudomonadota</taxon>
        <taxon>Alphaproteobacteria</taxon>
        <taxon>Hyphomicrobiales</taxon>
        <taxon>Rhizobiaceae</taxon>
        <taxon>Rhizobium/Agrobacterium group</taxon>
        <taxon>Rhizobium</taxon>
    </lineage>
</organism>
<sequence length="136" mass="14267">MKGRKAELKAIEGGLAGVPSPPGEIPADMVAEWQVIAAELAQRKLLTASMAGILSTYVMALKNVRTFQKSIDQHGELVTSAHGHWKPNPAAGMQAKAMEMVARLGAELGLTPAARAKQGFQKGEKKPGGAPDGLDI</sequence>
<keyword evidence="3" id="KW-1185">Reference proteome</keyword>
<evidence type="ECO:0000313" key="2">
    <source>
        <dbReference type="EMBL" id="TDK38608.1"/>
    </source>
</evidence>
<evidence type="ECO:0000313" key="3">
    <source>
        <dbReference type="Proteomes" id="UP000295238"/>
    </source>
</evidence>
<protein>
    <submittedName>
        <fullName evidence="2">Phage terminase small subunit P27 family</fullName>
    </submittedName>
</protein>
<dbReference type="Proteomes" id="UP000295238">
    <property type="component" value="Unassembled WGS sequence"/>
</dbReference>
<name>A0A4R5ULL0_9HYPH</name>
<dbReference type="EMBL" id="SMTL01000001">
    <property type="protein sequence ID" value="TDK38608.1"/>
    <property type="molecule type" value="Genomic_DNA"/>
</dbReference>
<gene>
    <name evidence="2" type="ORF">E2F50_00130</name>
</gene>
<dbReference type="InterPro" id="IPR006448">
    <property type="entry name" value="Phage_term_ssu_P27"/>
</dbReference>
<dbReference type="RefSeq" id="WP_133314054.1">
    <property type="nucleotide sequence ID" value="NZ_SMTL01000001.1"/>
</dbReference>
<accession>A0A4R5ULL0</accession>
<dbReference type="AlphaFoldDB" id="A0A4R5ULL0"/>
<dbReference type="OrthoDB" id="7843333at2"/>
<dbReference type="NCBIfam" id="TIGR01558">
    <property type="entry name" value="sm_term_P27"/>
    <property type="match status" value="1"/>
</dbReference>
<dbReference type="Pfam" id="PF05119">
    <property type="entry name" value="Terminase_4"/>
    <property type="match status" value="1"/>
</dbReference>
<feature type="region of interest" description="Disordered" evidence="1">
    <location>
        <begin position="115"/>
        <end position="136"/>
    </location>
</feature>